<organism evidence="3 4">
    <name type="scientific">[Collinsella] massiliensis</name>
    <dbReference type="NCBI Taxonomy" id="1232426"/>
    <lineage>
        <taxon>Bacteria</taxon>
        <taxon>Bacillati</taxon>
        <taxon>Actinomycetota</taxon>
        <taxon>Coriobacteriia</taxon>
        <taxon>Coriobacteriales</taxon>
        <taxon>Coriobacteriaceae</taxon>
        <taxon>Enorma</taxon>
    </lineage>
</organism>
<comment type="caution">
    <text evidence="3">The sequence shown here is derived from an EMBL/GenBank/DDBJ whole genome shotgun (WGS) entry which is preliminary data.</text>
</comment>
<dbReference type="OrthoDB" id="3196672at2"/>
<protein>
    <recommendedName>
        <fullName evidence="2">Phosphotransferase system EIIB component type 2/3 domain-containing protein</fullName>
    </recommendedName>
</protein>
<dbReference type="Proteomes" id="UP000195781">
    <property type="component" value="Unassembled WGS sequence"/>
</dbReference>
<evidence type="ECO:0000259" key="2">
    <source>
        <dbReference type="Pfam" id="PF02302"/>
    </source>
</evidence>
<evidence type="ECO:0000313" key="4">
    <source>
        <dbReference type="Proteomes" id="UP000195781"/>
    </source>
</evidence>
<dbReference type="RefSeq" id="WP_019239104.1">
    <property type="nucleotide sequence ID" value="NZ_CABKRW010000077.1"/>
</dbReference>
<gene>
    <name evidence="3" type="ORF">B5G02_00070</name>
</gene>
<dbReference type="SUPFAM" id="SSF52794">
    <property type="entry name" value="PTS system IIB component-like"/>
    <property type="match status" value="1"/>
</dbReference>
<evidence type="ECO:0000256" key="1">
    <source>
        <dbReference type="ARBA" id="ARBA00022679"/>
    </source>
</evidence>
<dbReference type="InterPro" id="IPR036095">
    <property type="entry name" value="PTS_EIIB-like_sf"/>
</dbReference>
<proteinExistence type="predicted"/>
<dbReference type="Pfam" id="PF02302">
    <property type="entry name" value="PTS_IIB"/>
    <property type="match status" value="1"/>
</dbReference>
<evidence type="ECO:0000313" key="3">
    <source>
        <dbReference type="EMBL" id="OUN89789.1"/>
    </source>
</evidence>
<dbReference type="Gene3D" id="3.40.50.2300">
    <property type="match status" value="1"/>
</dbReference>
<dbReference type="InterPro" id="IPR003501">
    <property type="entry name" value="PTS_EIIB_2/3"/>
</dbReference>
<dbReference type="EMBL" id="NFIE01000001">
    <property type="protein sequence ID" value="OUN89789.1"/>
    <property type="molecule type" value="Genomic_DNA"/>
</dbReference>
<dbReference type="GO" id="GO:0009401">
    <property type="term" value="P:phosphoenolpyruvate-dependent sugar phosphotransferase system"/>
    <property type="evidence" value="ECO:0007669"/>
    <property type="project" value="InterPro"/>
</dbReference>
<sequence>MKEFRILGVCGAGLSTSTTVARTLQVGMQEREMPAQIRTCSVQEATGTIEGYQPDVILATVATTSFENPSDAKVFSGVPLLTGIGSDELLDEIVEYLKSVSA</sequence>
<dbReference type="GO" id="GO:0008982">
    <property type="term" value="F:protein-N(PI)-phosphohistidine-sugar phosphotransferase activity"/>
    <property type="evidence" value="ECO:0007669"/>
    <property type="project" value="InterPro"/>
</dbReference>
<feature type="domain" description="Phosphotransferase system EIIB component type 2/3" evidence="2">
    <location>
        <begin position="5"/>
        <end position="91"/>
    </location>
</feature>
<reference evidence="4" key="1">
    <citation type="submission" date="2017-04" db="EMBL/GenBank/DDBJ databases">
        <title>Function of individual gut microbiota members based on whole genome sequencing of pure cultures obtained from chicken caecum.</title>
        <authorList>
            <person name="Medvecky M."/>
            <person name="Cejkova D."/>
            <person name="Polansky O."/>
            <person name="Karasova D."/>
            <person name="Kubasova T."/>
            <person name="Cizek A."/>
            <person name="Rychlik I."/>
        </authorList>
    </citation>
    <scope>NUCLEOTIDE SEQUENCE [LARGE SCALE GENOMIC DNA]</scope>
    <source>
        <strain evidence="4">An5</strain>
    </source>
</reference>
<accession>A0A1Y3Y340</accession>
<dbReference type="AlphaFoldDB" id="A0A1Y3Y340"/>
<keyword evidence="1" id="KW-0808">Transferase</keyword>
<keyword evidence="4" id="KW-1185">Reference proteome</keyword>
<name>A0A1Y3Y340_9ACTN</name>